<dbReference type="EMBL" id="VCAU01000036">
    <property type="protein sequence ID" value="KAF9889440.1"/>
    <property type="molecule type" value="Genomic_DNA"/>
</dbReference>
<organism evidence="1 2">
    <name type="scientific">Aspergillus nanangensis</name>
    <dbReference type="NCBI Taxonomy" id="2582783"/>
    <lineage>
        <taxon>Eukaryota</taxon>
        <taxon>Fungi</taxon>
        <taxon>Dikarya</taxon>
        <taxon>Ascomycota</taxon>
        <taxon>Pezizomycotina</taxon>
        <taxon>Eurotiomycetes</taxon>
        <taxon>Eurotiomycetidae</taxon>
        <taxon>Eurotiales</taxon>
        <taxon>Aspergillaceae</taxon>
        <taxon>Aspergillus</taxon>
        <taxon>Aspergillus subgen. Circumdati</taxon>
    </lineage>
</organism>
<comment type="caution">
    <text evidence="1">The sequence shown here is derived from an EMBL/GenBank/DDBJ whole genome shotgun (WGS) entry which is preliminary data.</text>
</comment>
<proteinExistence type="predicted"/>
<protein>
    <submittedName>
        <fullName evidence="1">Uncharacterized protein</fullName>
    </submittedName>
</protein>
<reference evidence="1" key="2">
    <citation type="submission" date="2020-02" db="EMBL/GenBank/DDBJ databases">
        <authorList>
            <person name="Gilchrist C.L.M."/>
            <person name="Chooi Y.-H."/>
        </authorList>
    </citation>
    <scope>NUCLEOTIDE SEQUENCE</scope>
    <source>
        <strain evidence="1">MST-FP2251</strain>
    </source>
</reference>
<dbReference type="Proteomes" id="UP001194746">
    <property type="component" value="Unassembled WGS sequence"/>
</dbReference>
<sequence length="88" mass="10292">MTKDVTFNVHYSDDLSHTYYGDGKELAQHLRDIYKDQHIDFPDDFESTLTYPPVHYLQVNVPDELEVEEIQRVEVPPGLNIMVTDIKL</sequence>
<dbReference type="AlphaFoldDB" id="A0AAD4CMW1"/>
<accession>A0AAD4CMW1</accession>
<evidence type="ECO:0000313" key="2">
    <source>
        <dbReference type="Proteomes" id="UP001194746"/>
    </source>
</evidence>
<reference evidence="1" key="1">
    <citation type="journal article" date="2019" name="Beilstein J. Org. Chem.">
        <title>Nanangenines: drimane sesquiterpenoids as the dominant metabolite cohort of a novel Australian fungus, Aspergillus nanangensis.</title>
        <authorList>
            <person name="Lacey H.J."/>
            <person name="Gilchrist C.L.M."/>
            <person name="Crombie A."/>
            <person name="Kalaitzis J.A."/>
            <person name="Vuong D."/>
            <person name="Rutledge P.J."/>
            <person name="Turner P."/>
            <person name="Pitt J.I."/>
            <person name="Lacey E."/>
            <person name="Chooi Y.H."/>
            <person name="Piggott A.M."/>
        </authorList>
    </citation>
    <scope>NUCLEOTIDE SEQUENCE</scope>
    <source>
        <strain evidence="1">MST-FP2251</strain>
    </source>
</reference>
<name>A0AAD4CMW1_ASPNN</name>
<keyword evidence="2" id="KW-1185">Reference proteome</keyword>
<evidence type="ECO:0000313" key="1">
    <source>
        <dbReference type="EMBL" id="KAF9889440.1"/>
    </source>
</evidence>
<gene>
    <name evidence="1" type="ORF">FE257_007342</name>
</gene>